<evidence type="ECO:0000313" key="8">
    <source>
        <dbReference type="EMBL" id="SHN69105.1"/>
    </source>
</evidence>
<gene>
    <name evidence="6" type="primary">rsmI</name>
    <name evidence="8" type="ORF">SAMN02745728_01906</name>
</gene>
<evidence type="ECO:0000313" key="9">
    <source>
        <dbReference type="Proteomes" id="UP000186469"/>
    </source>
</evidence>
<comment type="subcellular location">
    <subcellularLocation>
        <location evidence="6">Cytoplasm</location>
    </subcellularLocation>
</comment>
<comment type="similarity">
    <text evidence="6">Belongs to the methyltransferase superfamily. RsmI family.</text>
</comment>
<dbReference type="AlphaFoldDB" id="A0A1M7TEF3"/>
<reference evidence="8 9" key="1">
    <citation type="submission" date="2016-12" db="EMBL/GenBank/DDBJ databases">
        <authorList>
            <person name="Song W.-J."/>
            <person name="Kurnit D.M."/>
        </authorList>
    </citation>
    <scope>NUCLEOTIDE SEQUENCE [LARGE SCALE GENOMIC DNA]</scope>
    <source>
        <strain evidence="8 9">DSM 11393</strain>
    </source>
</reference>
<sequence>MLWIVATPLGNPADLSFRAKETLTQADLILAEDTRRAGLICQRCGVVPKAFLSFHEHNEVERQEQILNELKQGKNLALISDAGTPLMADPGYRLVRACRQEGLEVSPIPGASAPIVALSASGLPPQPFTFFGFLPRKQSEKEKIFQQFVSFKSTLVFFERKDRVKESLELAFKVLGKREFCIARELTKTYEEFILSTLDKWEDLSEELLGELTIIIAPSGSSGTAERTDLETLKKLVEKGLTQQLKVKELAKLLKTQTEGWSLKELYAFIEAQK</sequence>
<evidence type="ECO:0000259" key="7">
    <source>
        <dbReference type="Pfam" id="PF00590"/>
    </source>
</evidence>
<dbReference type="PANTHER" id="PTHR46111:SF1">
    <property type="entry name" value="RIBOSOMAL RNA SMALL SUBUNIT METHYLTRANSFERASE I"/>
    <property type="match status" value="1"/>
</dbReference>
<proteinExistence type="inferred from homology"/>
<dbReference type="RefSeq" id="WP_072697595.1">
    <property type="nucleotide sequence ID" value="NZ_FRDI01000011.1"/>
</dbReference>
<keyword evidence="3 6" id="KW-0489">Methyltransferase</keyword>
<dbReference type="InterPro" id="IPR000878">
    <property type="entry name" value="4pyrrol_Mease"/>
</dbReference>
<evidence type="ECO:0000256" key="4">
    <source>
        <dbReference type="ARBA" id="ARBA00022679"/>
    </source>
</evidence>
<dbReference type="SUPFAM" id="SSF53790">
    <property type="entry name" value="Tetrapyrrole methylase"/>
    <property type="match status" value="1"/>
</dbReference>
<accession>A0A1M7TEF3</accession>
<dbReference type="EMBL" id="FRDI01000011">
    <property type="protein sequence ID" value="SHN69105.1"/>
    <property type="molecule type" value="Genomic_DNA"/>
</dbReference>
<dbReference type="EC" id="2.1.1.198" evidence="6"/>
<comment type="catalytic activity">
    <reaction evidence="6">
        <text>cytidine(1402) in 16S rRNA + S-adenosyl-L-methionine = 2'-O-methylcytidine(1402) in 16S rRNA + S-adenosyl-L-homocysteine + H(+)</text>
        <dbReference type="Rhea" id="RHEA:42924"/>
        <dbReference type="Rhea" id="RHEA-COMP:10285"/>
        <dbReference type="Rhea" id="RHEA-COMP:10286"/>
        <dbReference type="ChEBI" id="CHEBI:15378"/>
        <dbReference type="ChEBI" id="CHEBI:57856"/>
        <dbReference type="ChEBI" id="CHEBI:59789"/>
        <dbReference type="ChEBI" id="CHEBI:74495"/>
        <dbReference type="ChEBI" id="CHEBI:82748"/>
        <dbReference type="EC" id="2.1.1.198"/>
    </reaction>
</comment>
<dbReference type="Gene3D" id="3.30.950.10">
    <property type="entry name" value="Methyltransferase, Cobalt-precorrin-4 Transmethylase, Domain 2"/>
    <property type="match status" value="1"/>
</dbReference>
<dbReference type="HAMAP" id="MF_01877">
    <property type="entry name" value="16SrRNA_methyltr_I"/>
    <property type="match status" value="1"/>
</dbReference>
<comment type="function">
    <text evidence="6">Catalyzes the 2'-O-methylation of the ribose of cytidine 1402 (C1402) in 16S rRNA.</text>
</comment>
<dbReference type="InterPro" id="IPR035996">
    <property type="entry name" value="4pyrrol_Methylase_sf"/>
</dbReference>
<evidence type="ECO:0000256" key="3">
    <source>
        <dbReference type="ARBA" id="ARBA00022603"/>
    </source>
</evidence>
<keyword evidence="9" id="KW-1185">Reference proteome</keyword>
<dbReference type="GO" id="GO:0005737">
    <property type="term" value="C:cytoplasm"/>
    <property type="evidence" value="ECO:0007669"/>
    <property type="project" value="UniProtKB-SubCell"/>
</dbReference>
<evidence type="ECO:0000256" key="2">
    <source>
        <dbReference type="ARBA" id="ARBA00022552"/>
    </source>
</evidence>
<dbReference type="STRING" id="1121455.SAMN02745728_01906"/>
<dbReference type="Proteomes" id="UP000186469">
    <property type="component" value="Unassembled WGS sequence"/>
</dbReference>
<feature type="domain" description="Tetrapyrrole methylase" evidence="7">
    <location>
        <begin position="1"/>
        <end position="199"/>
    </location>
</feature>
<dbReference type="OrthoDB" id="9809084at2"/>
<dbReference type="Pfam" id="PF00590">
    <property type="entry name" value="TP_methylase"/>
    <property type="match status" value="1"/>
</dbReference>
<dbReference type="PANTHER" id="PTHR46111">
    <property type="entry name" value="RIBOSOMAL RNA SMALL SUBUNIT METHYLTRANSFERASE I"/>
    <property type="match status" value="1"/>
</dbReference>
<keyword evidence="5 6" id="KW-0949">S-adenosyl-L-methionine</keyword>
<protein>
    <recommendedName>
        <fullName evidence="6">Ribosomal RNA small subunit methyltransferase I</fullName>
        <ecNumber evidence="6">2.1.1.198</ecNumber>
    </recommendedName>
    <alternativeName>
        <fullName evidence="6">16S rRNA 2'-O-ribose C1402 methyltransferase</fullName>
    </alternativeName>
    <alternativeName>
        <fullName evidence="6">rRNA (cytidine-2'-O-)-methyltransferase RsmI</fullName>
    </alternativeName>
</protein>
<keyword evidence="1 6" id="KW-0963">Cytoplasm</keyword>
<evidence type="ECO:0000256" key="5">
    <source>
        <dbReference type="ARBA" id="ARBA00022691"/>
    </source>
</evidence>
<dbReference type="GO" id="GO:0070677">
    <property type="term" value="F:rRNA (cytosine-2'-O-)-methyltransferase activity"/>
    <property type="evidence" value="ECO:0007669"/>
    <property type="project" value="UniProtKB-UniRule"/>
</dbReference>
<dbReference type="InterPro" id="IPR014777">
    <property type="entry name" value="4pyrrole_Mease_sub1"/>
</dbReference>
<keyword evidence="2 6" id="KW-0698">rRNA processing</keyword>
<organism evidence="8 9">
    <name type="scientific">Desulfovibrio litoralis DSM 11393</name>
    <dbReference type="NCBI Taxonomy" id="1121455"/>
    <lineage>
        <taxon>Bacteria</taxon>
        <taxon>Pseudomonadati</taxon>
        <taxon>Thermodesulfobacteriota</taxon>
        <taxon>Desulfovibrionia</taxon>
        <taxon>Desulfovibrionales</taxon>
        <taxon>Desulfovibrionaceae</taxon>
        <taxon>Desulfovibrio</taxon>
    </lineage>
</organism>
<dbReference type="Gene3D" id="3.40.1010.10">
    <property type="entry name" value="Cobalt-precorrin-4 Transmethylase, Domain 1"/>
    <property type="match status" value="1"/>
</dbReference>
<keyword evidence="4 6" id="KW-0808">Transferase</keyword>
<name>A0A1M7TEF3_9BACT</name>
<dbReference type="CDD" id="cd11648">
    <property type="entry name" value="RsmI"/>
    <property type="match status" value="1"/>
</dbReference>
<evidence type="ECO:0000256" key="1">
    <source>
        <dbReference type="ARBA" id="ARBA00022490"/>
    </source>
</evidence>
<dbReference type="InterPro" id="IPR014776">
    <property type="entry name" value="4pyrrole_Mease_sub2"/>
</dbReference>
<dbReference type="PIRSF" id="PIRSF005917">
    <property type="entry name" value="MTase_YraL"/>
    <property type="match status" value="1"/>
</dbReference>
<dbReference type="NCBIfam" id="TIGR00096">
    <property type="entry name" value="16S rRNA (cytidine(1402)-2'-O)-methyltransferase"/>
    <property type="match status" value="1"/>
</dbReference>
<evidence type="ECO:0000256" key="6">
    <source>
        <dbReference type="HAMAP-Rule" id="MF_01877"/>
    </source>
</evidence>
<dbReference type="InterPro" id="IPR008189">
    <property type="entry name" value="rRNA_ssu_MeTfrase_I"/>
</dbReference>